<name>A0A336MWY6_CULSO</name>
<organism evidence="2">
    <name type="scientific">Culicoides sonorensis</name>
    <name type="common">Biting midge</name>
    <dbReference type="NCBI Taxonomy" id="179676"/>
    <lineage>
        <taxon>Eukaryota</taxon>
        <taxon>Metazoa</taxon>
        <taxon>Ecdysozoa</taxon>
        <taxon>Arthropoda</taxon>
        <taxon>Hexapoda</taxon>
        <taxon>Insecta</taxon>
        <taxon>Pterygota</taxon>
        <taxon>Neoptera</taxon>
        <taxon>Endopterygota</taxon>
        <taxon>Diptera</taxon>
        <taxon>Nematocera</taxon>
        <taxon>Chironomoidea</taxon>
        <taxon>Ceratopogonidae</taxon>
        <taxon>Ceratopogoninae</taxon>
        <taxon>Culicoides</taxon>
        <taxon>Monoculicoides</taxon>
    </lineage>
</organism>
<dbReference type="PROSITE" id="PS51677">
    <property type="entry name" value="NODB"/>
    <property type="match status" value="2"/>
</dbReference>
<feature type="domain" description="NodB homology" evidence="1">
    <location>
        <begin position="93"/>
        <end position="238"/>
    </location>
</feature>
<dbReference type="PANTHER" id="PTHR45985">
    <property type="match status" value="1"/>
</dbReference>
<dbReference type="InterPro" id="IPR011330">
    <property type="entry name" value="Glyco_hydro/deAcase_b/a-brl"/>
</dbReference>
<evidence type="ECO:0000259" key="1">
    <source>
        <dbReference type="PROSITE" id="PS51677"/>
    </source>
</evidence>
<protein>
    <submittedName>
        <fullName evidence="2">CSON008315 protein</fullName>
    </submittedName>
</protein>
<dbReference type="GO" id="GO:0016810">
    <property type="term" value="F:hydrolase activity, acting on carbon-nitrogen (but not peptide) bonds"/>
    <property type="evidence" value="ECO:0007669"/>
    <property type="project" value="InterPro"/>
</dbReference>
<dbReference type="InterPro" id="IPR002509">
    <property type="entry name" value="NODB_dom"/>
</dbReference>
<dbReference type="AlphaFoldDB" id="A0A336MWY6"/>
<sequence length="684" mass="78909">MKIILYKKISQSKQKKKLLQKSQESRYVSEIVKKIMELIFKIFLINLYLFTLNQAFNSNSVATECQKELCKLPFCSCGGSDIPGNISRDQVPQMVLITFDDAVTSLNSRLYSELFNENRLNPNGCPVSATFYINHEYTDYCEVQNLYSRGHEIASHSISHSMGKGLSYEQWVNEVVGQREILSEYANVKVEDIRGFRAPYLSVGGDRMFQMLYDYNFTYDSSMPSRESDPPSWPYTLDYKMNHDCVISPCPGKSFPGVWEVPLTMWNRGGCSMSDACRYPEDSDGVYNLILENFERHYNSSKAPFGLFYHSSWFVHSHHKEGFIKFLDKIRNMNDVYIELCKLPFCSCGGNDIPGNISRDQVPQMVLITFDDAVTSLNSRLYSELFNENRLNPNGCPVSATFYINHEYTDYCEVQNLYSRGHEIASHSISHSMGKGLSYEQWVNEVVGQREILSEYANVKVEDIRGFRAPYLSVGGDRMFQMLYDYNFTYDSSMPSRESDPPSWPYTLDYKMNHDCVISPCPGKSFPGVWEIPLTMWNGGGCSMSDACRYPEDSDGVYNLILENFERHYNSSKAPFGLFYHSSWFVHSHHKEGFIKFLDKIGNMKDVYVVTNWQAIQWIQNPTPLNKLKDFKAFQCDYSNRAKCENAQSCALRHNGIRYMRTSRPCPESYPWVTKTSLKKSSRN</sequence>
<dbReference type="Pfam" id="PF01522">
    <property type="entry name" value="Polysacc_deac_1"/>
    <property type="match status" value="2"/>
</dbReference>
<accession>A0A336MWY6</accession>
<feature type="domain" description="NodB homology" evidence="1">
    <location>
        <begin position="364"/>
        <end position="509"/>
    </location>
</feature>
<gene>
    <name evidence="2" type="primary">CSON008315</name>
</gene>
<reference evidence="2" key="1">
    <citation type="submission" date="2018-07" db="EMBL/GenBank/DDBJ databases">
        <authorList>
            <person name="Quirk P.G."/>
            <person name="Krulwich T.A."/>
        </authorList>
    </citation>
    <scope>NUCLEOTIDE SEQUENCE</scope>
</reference>
<dbReference type="CDD" id="cd10975">
    <property type="entry name" value="CE4_CDA_like_2"/>
    <property type="match status" value="1"/>
</dbReference>
<dbReference type="Gene3D" id="3.20.20.370">
    <property type="entry name" value="Glycoside hydrolase/deacetylase"/>
    <property type="match status" value="2"/>
</dbReference>
<dbReference type="InterPro" id="IPR052740">
    <property type="entry name" value="CE4"/>
</dbReference>
<dbReference type="PANTHER" id="PTHR45985:SF12">
    <property type="entry name" value="CHITIN DEACETYLASE-LIKE 5, ISOFORM B"/>
    <property type="match status" value="1"/>
</dbReference>
<proteinExistence type="predicted"/>
<dbReference type="VEuPathDB" id="VectorBase:CSON008315"/>
<dbReference type="GO" id="GO:0005975">
    <property type="term" value="P:carbohydrate metabolic process"/>
    <property type="evidence" value="ECO:0007669"/>
    <property type="project" value="InterPro"/>
</dbReference>
<dbReference type="EMBL" id="UFQT01003156">
    <property type="protein sequence ID" value="SSX34660.1"/>
    <property type="molecule type" value="Genomic_DNA"/>
</dbReference>
<dbReference type="SUPFAM" id="SSF88713">
    <property type="entry name" value="Glycoside hydrolase/deacetylase"/>
    <property type="match status" value="2"/>
</dbReference>
<evidence type="ECO:0000313" key="2">
    <source>
        <dbReference type="EMBL" id="SSX34660.1"/>
    </source>
</evidence>